<feature type="repeat" description="PPR" evidence="2">
    <location>
        <begin position="273"/>
        <end position="307"/>
    </location>
</feature>
<proteinExistence type="predicted"/>
<dbReference type="Pfam" id="PF01535">
    <property type="entry name" value="PPR"/>
    <property type="match status" value="3"/>
</dbReference>
<dbReference type="EMBL" id="PYDT01000004">
    <property type="protein sequence ID" value="THU64813.1"/>
    <property type="molecule type" value="Genomic_DNA"/>
</dbReference>
<dbReference type="STRING" id="52838.A0A4S8JRX0"/>
<feature type="repeat" description="PPR" evidence="2">
    <location>
        <begin position="172"/>
        <end position="206"/>
    </location>
</feature>
<feature type="repeat" description="PPR" evidence="2">
    <location>
        <begin position="308"/>
        <end position="343"/>
    </location>
</feature>
<dbReference type="PANTHER" id="PTHR47926:SF447">
    <property type="entry name" value="DYW DOMAIN-CONTAINING PROTEIN"/>
    <property type="match status" value="1"/>
</dbReference>
<dbReference type="Proteomes" id="UP000317650">
    <property type="component" value="Chromosome 1"/>
</dbReference>
<dbReference type="AlphaFoldDB" id="A0A4S8JRX0"/>
<keyword evidence="1" id="KW-0677">Repeat</keyword>
<feature type="domain" description="DYW" evidence="4">
    <location>
        <begin position="489"/>
        <end position="581"/>
    </location>
</feature>
<evidence type="ECO:0000256" key="3">
    <source>
        <dbReference type="SAM" id="MobiDB-lite"/>
    </source>
</evidence>
<dbReference type="PROSITE" id="PS51375">
    <property type="entry name" value="PPR"/>
    <property type="match status" value="5"/>
</dbReference>
<dbReference type="InterPro" id="IPR011990">
    <property type="entry name" value="TPR-like_helical_dom_sf"/>
</dbReference>
<dbReference type="NCBIfam" id="TIGR00756">
    <property type="entry name" value="PPR"/>
    <property type="match status" value="4"/>
</dbReference>
<reference evidence="5 6" key="1">
    <citation type="journal article" date="2019" name="Nat. Plants">
        <title>Genome sequencing of Musa balbisiana reveals subgenome evolution and function divergence in polyploid bananas.</title>
        <authorList>
            <person name="Yao X."/>
        </authorList>
    </citation>
    <scope>NUCLEOTIDE SEQUENCE [LARGE SCALE GENOMIC DNA]</scope>
    <source>
        <strain evidence="6">cv. DH-PKW</strain>
        <tissue evidence="5">Leaves</tissue>
    </source>
</reference>
<dbReference type="InterPro" id="IPR046960">
    <property type="entry name" value="PPR_At4g14850-like_plant"/>
</dbReference>
<dbReference type="Pfam" id="PF14432">
    <property type="entry name" value="DYW_deaminase"/>
    <property type="match status" value="1"/>
</dbReference>
<protein>
    <recommendedName>
        <fullName evidence="4">DYW domain-containing protein</fullName>
    </recommendedName>
</protein>
<dbReference type="Pfam" id="PF20431">
    <property type="entry name" value="E_motif"/>
    <property type="match status" value="1"/>
</dbReference>
<feature type="compositionally biased region" description="Pro residues" evidence="3">
    <location>
        <begin position="1"/>
        <end position="14"/>
    </location>
</feature>
<name>A0A4S8JRX0_MUSBA</name>
<keyword evidence="6" id="KW-1185">Reference proteome</keyword>
<evidence type="ECO:0000256" key="2">
    <source>
        <dbReference type="PROSITE-ProRule" id="PRU00708"/>
    </source>
</evidence>
<evidence type="ECO:0000313" key="5">
    <source>
        <dbReference type="EMBL" id="THU64813.1"/>
    </source>
</evidence>
<feature type="repeat" description="PPR" evidence="2">
    <location>
        <begin position="141"/>
        <end position="171"/>
    </location>
</feature>
<dbReference type="PANTHER" id="PTHR47926">
    <property type="entry name" value="PENTATRICOPEPTIDE REPEAT-CONTAINING PROTEIN"/>
    <property type="match status" value="1"/>
</dbReference>
<dbReference type="FunFam" id="1.25.40.10:FF:000184">
    <property type="entry name" value="Pentatricopeptide repeat-containing protein, chloroplastic"/>
    <property type="match status" value="1"/>
</dbReference>
<dbReference type="FunFam" id="1.25.40.10:FF:000427">
    <property type="entry name" value="Pentatricopeptide repeat-containing protein chloroplastic"/>
    <property type="match status" value="1"/>
</dbReference>
<feature type="repeat" description="PPR" evidence="2">
    <location>
        <begin position="71"/>
        <end position="105"/>
    </location>
</feature>
<evidence type="ECO:0000259" key="4">
    <source>
        <dbReference type="Pfam" id="PF14432"/>
    </source>
</evidence>
<organism evidence="5 6">
    <name type="scientific">Musa balbisiana</name>
    <name type="common">Banana</name>
    <dbReference type="NCBI Taxonomy" id="52838"/>
    <lineage>
        <taxon>Eukaryota</taxon>
        <taxon>Viridiplantae</taxon>
        <taxon>Streptophyta</taxon>
        <taxon>Embryophyta</taxon>
        <taxon>Tracheophyta</taxon>
        <taxon>Spermatophyta</taxon>
        <taxon>Magnoliopsida</taxon>
        <taxon>Liliopsida</taxon>
        <taxon>Zingiberales</taxon>
        <taxon>Musaceae</taxon>
        <taxon>Musa</taxon>
    </lineage>
</organism>
<dbReference type="GO" id="GO:0008270">
    <property type="term" value="F:zinc ion binding"/>
    <property type="evidence" value="ECO:0007669"/>
    <property type="project" value="InterPro"/>
</dbReference>
<dbReference type="InterPro" id="IPR032867">
    <property type="entry name" value="DYW_dom"/>
</dbReference>
<evidence type="ECO:0000313" key="6">
    <source>
        <dbReference type="Proteomes" id="UP000317650"/>
    </source>
</evidence>
<dbReference type="GO" id="GO:0009451">
    <property type="term" value="P:RNA modification"/>
    <property type="evidence" value="ECO:0007669"/>
    <property type="project" value="InterPro"/>
</dbReference>
<feature type="region of interest" description="Disordered" evidence="3">
    <location>
        <begin position="1"/>
        <end position="43"/>
    </location>
</feature>
<evidence type="ECO:0000256" key="1">
    <source>
        <dbReference type="ARBA" id="ARBA00022737"/>
    </source>
</evidence>
<gene>
    <name evidence="5" type="ORF">C4D60_Mb01t30400</name>
</gene>
<comment type="caution">
    <text evidence="5">The sequence shown here is derived from an EMBL/GenBank/DDBJ whole genome shotgun (WGS) entry which is preliminary data.</text>
</comment>
<feature type="compositionally biased region" description="Pro residues" evidence="3">
    <location>
        <begin position="29"/>
        <end position="39"/>
    </location>
</feature>
<dbReference type="GO" id="GO:0003723">
    <property type="term" value="F:RNA binding"/>
    <property type="evidence" value="ECO:0007669"/>
    <property type="project" value="InterPro"/>
</dbReference>
<sequence length="581" mass="64743">MPAKPPPRLFPPIHPTLRPKCLHTSASSPSPPPPPPPPAAASSSSSLQRLINFSITFSGTHSLPQTQHAIDTDTCNALIKSYTHSGSHLRSLLVFTTMLQASIRPDLLTFPPLLKSVARLFLPDLGLSIHGCVVKTGSDSDVFVNTALVSMYCSLGRVGDARHVFAEMPERNSVTWNAMITGYVHNRWFREAHELFSRMLGSGLDLGEVTVVTALSACSHLGALSQGIWIHNYIESHGLRLNVFVGTALIDMYMKCGVIDEASKVFQAMRLKNVFSWNALITGYAMNGEGEAALEAFDEMIMEKVKPDGVTFLALLCACCHQGLIDKGRKLFVGMEEDFGLRPRIEHYGCMVDLLGRAGLLEEAHELIAMMPMKADAAVWRALLAGCRIHGDLRFGELAIRKLLDLEPENGENYILLANLLARDRRWIDVGKVRQMMGKKGMKKDPGCSSIEVDNRVHEFVVTDRFQREGLEEIFAMLVAMKRELKLAGYAVDTEMASYDLEEEEKEMAVMHHSEKLALAFGLVRAQHGSTVRIVKNLRMCVDCHTFFKLVSEVYQRKIVVRDKNRFHHFGGGVCSCKDYW</sequence>
<dbReference type="InterPro" id="IPR002885">
    <property type="entry name" value="PPR_rpt"/>
</dbReference>
<accession>A0A4S8JRX0</accession>
<dbReference type="InterPro" id="IPR046848">
    <property type="entry name" value="E_motif"/>
</dbReference>
<dbReference type="Gene3D" id="1.25.40.10">
    <property type="entry name" value="Tetratricopeptide repeat domain"/>
    <property type="match status" value="3"/>
</dbReference>
<dbReference type="Pfam" id="PF13041">
    <property type="entry name" value="PPR_2"/>
    <property type="match status" value="1"/>
</dbReference>